<evidence type="ECO:0000313" key="2">
    <source>
        <dbReference type="EMBL" id="GHO90344.1"/>
    </source>
</evidence>
<name>A0A8J3I7N8_9CHLR</name>
<keyword evidence="3" id="KW-1185">Reference proteome</keyword>
<protein>
    <recommendedName>
        <fullName evidence="1">eCIS core domain-containing protein</fullName>
    </recommendedName>
</protein>
<dbReference type="AlphaFoldDB" id="A0A8J3I7N8"/>
<evidence type="ECO:0000313" key="3">
    <source>
        <dbReference type="Proteomes" id="UP000597444"/>
    </source>
</evidence>
<comment type="caution">
    <text evidence="2">The sequence shown here is derived from an EMBL/GenBank/DDBJ whole genome shotgun (WGS) entry which is preliminary data.</text>
</comment>
<sequence>MLTQQLQSFVGPGTEAIRIHDNIESDALAQASQADAVTLGSHIFFRQGRFRPQEDEGFALLTHEALHVVRAMQPGIAWRRATQAGIQEEEQAASTIESRALHARRDVTGRARAPSTSLQVKSAPVKPFIPQHMAHQAVNASTPAQQPMRASIDRALENGERAQSMSSVMPNMDELKRTLYRDLIRQIKADLERGG</sequence>
<feature type="domain" description="eCIS core" evidence="1">
    <location>
        <begin position="4"/>
        <end position="71"/>
    </location>
</feature>
<proteinExistence type="predicted"/>
<evidence type="ECO:0000259" key="1">
    <source>
        <dbReference type="Pfam" id="PF13699"/>
    </source>
</evidence>
<dbReference type="Pfam" id="PF13699">
    <property type="entry name" value="eCIS_core"/>
    <property type="match status" value="1"/>
</dbReference>
<dbReference type="Proteomes" id="UP000597444">
    <property type="component" value="Unassembled WGS sequence"/>
</dbReference>
<gene>
    <name evidence="2" type="ORF">KSF_003920</name>
</gene>
<organism evidence="2 3">
    <name type="scientific">Reticulibacter mediterranei</name>
    <dbReference type="NCBI Taxonomy" id="2778369"/>
    <lineage>
        <taxon>Bacteria</taxon>
        <taxon>Bacillati</taxon>
        <taxon>Chloroflexota</taxon>
        <taxon>Ktedonobacteria</taxon>
        <taxon>Ktedonobacterales</taxon>
        <taxon>Reticulibacteraceae</taxon>
        <taxon>Reticulibacter</taxon>
    </lineage>
</organism>
<accession>A0A8J3I7N8</accession>
<dbReference type="EMBL" id="BNJK01000001">
    <property type="protein sequence ID" value="GHO90344.1"/>
    <property type="molecule type" value="Genomic_DNA"/>
</dbReference>
<dbReference type="InterPro" id="IPR025295">
    <property type="entry name" value="eCIS_core_dom"/>
</dbReference>
<reference evidence="2" key="1">
    <citation type="submission" date="2020-10" db="EMBL/GenBank/DDBJ databases">
        <title>Taxonomic study of unclassified bacteria belonging to the class Ktedonobacteria.</title>
        <authorList>
            <person name="Yabe S."/>
            <person name="Wang C.M."/>
            <person name="Zheng Y."/>
            <person name="Sakai Y."/>
            <person name="Cavaletti L."/>
            <person name="Monciardini P."/>
            <person name="Donadio S."/>
        </authorList>
    </citation>
    <scope>NUCLEOTIDE SEQUENCE</scope>
    <source>
        <strain evidence="2">ID150040</strain>
    </source>
</reference>